<sequence length="116" mass="13065">MSMSRAKGKEAEDKACVFLRENGFEIIERNFFARYGEIDIIAQKNGILHFIEVKSASVGAKSGFEPIYNITPSKIEKLISTIGFYLSTQNLTQEYCLDALIIKGEHIELVENITLC</sequence>
<evidence type="ECO:0000313" key="3">
    <source>
        <dbReference type="EMBL" id="STP09398.1"/>
    </source>
</evidence>
<dbReference type="Pfam" id="PF02021">
    <property type="entry name" value="UPF0102"/>
    <property type="match status" value="1"/>
</dbReference>
<organism evidence="3 4">
    <name type="scientific">Helicobacter cinaedi</name>
    <dbReference type="NCBI Taxonomy" id="213"/>
    <lineage>
        <taxon>Bacteria</taxon>
        <taxon>Pseudomonadati</taxon>
        <taxon>Campylobacterota</taxon>
        <taxon>Epsilonproteobacteria</taxon>
        <taxon>Campylobacterales</taxon>
        <taxon>Helicobacteraceae</taxon>
        <taxon>Helicobacter</taxon>
    </lineage>
</organism>
<dbReference type="SUPFAM" id="SSF52980">
    <property type="entry name" value="Restriction endonuclease-like"/>
    <property type="match status" value="1"/>
</dbReference>
<protein>
    <recommendedName>
        <fullName evidence="2">UPF0102 protein NCTC12221_00838</fullName>
    </recommendedName>
</protein>
<dbReference type="AlphaFoldDB" id="A0A377JNU4"/>
<dbReference type="NCBIfam" id="NF009152">
    <property type="entry name" value="PRK12497.2-4"/>
    <property type="match status" value="1"/>
</dbReference>
<comment type="similarity">
    <text evidence="1 2">Belongs to the UPF0102 family.</text>
</comment>
<dbReference type="PANTHER" id="PTHR34039:SF1">
    <property type="entry name" value="UPF0102 PROTEIN YRAN"/>
    <property type="match status" value="1"/>
</dbReference>
<dbReference type="GO" id="GO:0003676">
    <property type="term" value="F:nucleic acid binding"/>
    <property type="evidence" value="ECO:0007669"/>
    <property type="project" value="InterPro"/>
</dbReference>
<evidence type="ECO:0000256" key="1">
    <source>
        <dbReference type="ARBA" id="ARBA00006738"/>
    </source>
</evidence>
<dbReference type="InterPro" id="IPR011856">
    <property type="entry name" value="tRNA_endonuc-like_dom_sf"/>
</dbReference>
<keyword evidence="3" id="KW-0255">Endonuclease</keyword>
<dbReference type="EMBL" id="UGHZ01000001">
    <property type="protein sequence ID" value="STP09398.1"/>
    <property type="molecule type" value="Genomic_DNA"/>
</dbReference>
<gene>
    <name evidence="3" type="ORF">NCTC12221_00838</name>
</gene>
<dbReference type="PANTHER" id="PTHR34039">
    <property type="entry name" value="UPF0102 PROTEIN YRAN"/>
    <property type="match status" value="1"/>
</dbReference>
<dbReference type="InterPro" id="IPR003509">
    <property type="entry name" value="UPF0102_YraN-like"/>
</dbReference>
<dbReference type="Gene3D" id="3.40.1350.10">
    <property type="match status" value="1"/>
</dbReference>
<dbReference type="GO" id="GO:0004519">
    <property type="term" value="F:endonuclease activity"/>
    <property type="evidence" value="ECO:0007669"/>
    <property type="project" value="UniProtKB-KW"/>
</dbReference>
<dbReference type="HAMAP" id="MF_00048">
    <property type="entry name" value="UPF0102"/>
    <property type="match status" value="1"/>
</dbReference>
<reference evidence="3 4" key="1">
    <citation type="submission" date="2018-06" db="EMBL/GenBank/DDBJ databases">
        <authorList>
            <consortium name="Pathogen Informatics"/>
            <person name="Doyle S."/>
        </authorList>
    </citation>
    <scope>NUCLEOTIDE SEQUENCE [LARGE SCALE GENOMIC DNA]</scope>
    <source>
        <strain evidence="3 4">NCTC12221</strain>
    </source>
</reference>
<keyword evidence="3" id="KW-0378">Hydrolase</keyword>
<dbReference type="Proteomes" id="UP000255335">
    <property type="component" value="Unassembled WGS sequence"/>
</dbReference>
<evidence type="ECO:0000256" key="2">
    <source>
        <dbReference type="HAMAP-Rule" id="MF_00048"/>
    </source>
</evidence>
<dbReference type="InterPro" id="IPR011335">
    <property type="entry name" value="Restrct_endonuc-II-like"/>
</dbReference>
<proteinExistence type="inferred from homology"/>
<keyword evidence="3" id="KW-0540">Nuclease</keyword>
<accession>A0A377JNU4</accession>
<evidence type="ECO:0000313" key="4">
    <source>
        <dbReference type="Proteomes" id="UP000255335"/>
    </source>
</evidence>
<name>A0A377JNU4_9HELI</name>